<dbReference type="PANTHER" id="PTHR22674:SF6">
    <property type="entry name" value="NTPASE KAP FAMILY P-LOOP DOMAIN-CONTAINING PROTEIN 1"/>
    <property type="match status" value="1"/>
</dbReference>
<dbReference type="EMBL" id="FWFG01000048">
    <property type="protein sequence ID" value="SLM90628.1"/>
    <property type="molecule type" value="Genomic_DNA"/>
</dbReference>
<gene>
    <name evidence="2" type="ORF">FM110_05310</name>
</gene>
<evidence type="ECO:0000313" key="3">
    <source>
        <dbReference type="Proteomes" id="UP000195981"/>
    </source>
</evidence>
<dbReference type="RefSeq" id="WP_087103331.1">
    <property type="nucleotide sequence ID" value="NZ_FWFG01000048.1"/>
</dbReference>
<accession>A0A1X6WXX9</accession>
<proteinExistence type="predicted"/>
<sequence length="425" mass="47114">MPPRPELRAGLNDLPATEDQLGIGHYMSGLSEFLTQCQTPMTVAVQGDWGTGKTSAMKIVGERLAAQDPDKRPEIIWFNTWQYAQLGAGTQTAGALLWEICRKVAQVESAQTVQAREKRRRFITQAQQFLVAASVGAAKGATRLAGYGAVVDLVENGKDLWDGLEQTDGGLENPAADVTLLAELCESFASAIRDTGRRFVIFVDDLDRLEPARAVEVMEAIKVLLDVENCIFVLAIDFKIVKLGVREKYGDDITDERAQSFFDKIIQIPFNLPTGSYDTLAYLQRLTGIPDSPDGALRVDLALSSVGSNPRSIKPLFNTLQLLSLIQLQNKDAQLDERRETQLFAMLCMQTRYASVYKAFARAASSLDDEAADRQSEVLEGMLRVPQRITPETERARSSPWKWCSGRILRFRCFRRSGLGLCGRG</sequence>
<reference evidence="2 3" key="1">
    <citation type="submission" date="2017-02" db="EMBL/GenBank/DDBJ databases">
        <authorList>
            <person name="Peterson S.W."/>
        </authorList>
    </citation>
    <scope>NUCLEOTIDE SEQUENCE [LARGE SCALE GENOMIC DNA]</scope>
    <source>
        <strain evidence="2 3">CIP104813</strain>
    </source>
</reference>
<name>A0A1X6WXX9_9MICO</name>
<dbReference type="AlphaFoldDB" id="A0A1X6WXX9"/>
<dbReference type="PANTHER" id="PTHR22674">
    <property type="entry name" value="NTPASE, KAP FAMILY P-LOOP DOMAIN-CONTAINING 1"/>
    <property type="match status" value="1"/>
</dbReference>
<dbReference type="Gene3D" id="3.40.50.300">
    <property type="entry name" value="P-loop containing nucleotide triphosphate hydrolases"/>
    <property type="match status" value="1"/>
</dbReference>
<dbReference type="InterPro" id="IPR052754">
    <property type="entry name" value="NTPase_KAP_P-loop"/>
</dbReference>
<evidence type="ECO:0000313" key="2">
    <source>
        <dbReference type="EMBL" id="SLM90628.1"/>
    </source>
</evidence>
<dbReference type="OrthoDB" id="88903at2"/>
<dbReference type="InterPro" id="IPR027417">
    <property type="entry name" value="P-loop_NTPase"/>
</dbReference>
<dbReference type="InterPro" id="IPR011646">
    <property type="entry name" value="KAP_P-loop"/>
</dbReference>
<keyword evidence="3" id="KW-1185">Reference proteome</keyword>
<dbReference type="SUPFAM" id="SSF52540">
    <property type="entry name" value="P-loop containing nucleoside triphosphate hydrolases"/>
    <property type="match status" value="1"/>
</dbReference>
<evidence type="ECO:0000259" key="1">
    <source>
        <dbReference type="Pfam" id="PF07693"/>
    </source>
</evidence>
<dbReference type="Pfam" id="PF07693">
    <property type="entry name" value="KAP_NTPase"/>
    <property type="match status" value="1"/>
</dbReference>
<dbReference type="Proteomes" id="UP000195981">
    <property type="component" value="Unassembled WGS sequence"/>
</dbReference>
<protein>
    <submittedName>
        <fullName evidence="2">Phage T7 exclusion protein</fullName>
    </submittedName>
</protein>
<feature type="domain" description="KAP NTPase" evidence="1">
    <location>
        <begin position="25"/>
        <end position="321"/>
    </location>
</feature>
<organism evidence="2 3">
    <name type="scientific">Brachybacterium nesterenkovii</name>
    <dbReference type="NCBI Taxonomy" id="47847"/>
    <lineage>
        <taxon>Bacteria</taxon>
        <taxon>Bacillati</taxon>
        <taxon>Actinomycetota</taxon>
        <taxon>Actinomycetes</taxon>
        <taxon>Micrococcales</taxon>
        <taxon>Dermabacteraceae</taxon>
        <taxon>Brachybacterium</taxon>
    </lineage>
</organism>